<feature type="transmembrane region" description="Helical" evidence="7">
    <location>
        <begin position="227"/>
        <end position="244"/>
    </location>
</feature>
<dbReference type="PANTHER" id="PTHR30589:SF0">
    <property type="entry name" value="PHOSPHATIDYLGLYCEROL--PROLIPOPROTEIN DIACYLGLYCERYL TRANSFERASE"/>
    <property type="match status" value="1"/>
</dbReference>
<keyword evidence="9" id="KW-0449">Lipoprotein</keyword>
<dbReference type="OrthoDB" id="871140at2"/>
<dbReference type="PANTHER" id="PTHR30589">
    <property type="entry name" value="PROLIPOPROTEIN DIACYLGLYCERYL TRANSFERASE"/>
    <property type="match status" value="1"/>
</dbReference>
<feature type="transmembrane region" description="Helical" evidence="7">
    <location>
        <begin position="40"/>
        <end position="61"/>
    </location>
</feature>
<dbReference type="PROSITE" id="PS01311">
    <property type="entry name" value="LGT"/>
    <property type="match status" value="1"/>
</dbReference>
<keyword evidence="5 7" id="KW-1133">Transmembrane helix</keyword>
<comment type="function">
    <text evidence="7">Catalyzes the transfer of the diacylglyceryl group from phosphatidylglycerol to the sulfhydryl group of the N-terminal cysteine of a prolipoprotein, the first step in the formation of mature lipoproteins.</text>
</comment>
<evidence type="ECO:0000256" key="7">
    <source>
        <dbReference type="HAMAP-Rule" id="MF_01147"/>
    </source>
</evidence>
<comment type="caution">
    <text evidence="9">The sequence shown here is derived from an EMBL/GenBank/DDBJ whole genome shotgun (WGS) entry which is preliminary data.</text>
</comment>
<dbReference type="NCBIfam" id="TIGR00544">
    <property type="entry name" value="lgt"/>
    <property type="match status" value="1"/>
</dbReference>
<reference evidence="9 10" key="1">
    <citation type="submission" date="2017-08" db="EMBL/GenBank/DDBJ databases">
        <title>Reclassification of Bisgaard taxon 37 and 44.</title>
        <authorList>
            <person name="Christensen H."/>
        </authorList>
    </citation>
    <scope>NUCLEOTIDE SEQUENCE [LARGE SCALE GENOMIC DNA]</scope>
    <source>
        <strain evidence="9 10">111</strain>
    </source>
</reference>
<keyword evidence="4 7" id="KW-0812">Transmembrane</keyword>
<dbReference type="EMBL" id="NRJG01000015">
    <property type="protein sequence ID" value="RIY40302.1"/>
    <property type="molecule type" value="Genomic_DNA"/>
</dbReference>
<keyword evidence="3 7" id="KW-0808">Transferase</keyword>
<dbReference type="UniPathway" id="UPA00664"/>
<feature type="transmembrane region" description="Helical" evidence="7">
    <location>
        <begin position="81"/>
        <end position="103"/>
    </location>
</feature>
<organism evidence="9 10">
    <name type="scientific">Psittacicella hinzii</name>
    <dbReference type="NCBI Taxonomy" id="2028575"/>
    <lineage>
        <taxon>Bacteria</taxon>
        <taxon>Pseudomonadati</taxon>
        <taxon>Pseudomonadota</taxon>
        <taxon>Gammaproteobacteria</taxon>
        <taxon>Pasteurellales</taxon>
        <taxon>Psittacicellaceae</taxon>
        <taxon>Psittacicella</taxon>
    </lineage>
</organism>
<evidence type="ECO:0000256" key="3">
    <source>
        <dbReference type="ARBA" id="ARBA00022679"/>
    </source>
</evidence>
<proteinExistence type="inferred from homology"/>
<protein>
    <recommendedName>
        <fullName evidence="7">Phosphatidylglycerol--prolipoprotein diacylglyceryl transferase</fullName>
        <ecNumber evidence="7">2.5.1.145</ecNumber>
    </recommendedName>
</protein>
<evidence type="ECO:0000256" key="8">
    <source>
        <dbReference type="SAM" id="SignalP"/>
    </source>
</evidence>
<dbReference type="GO" id="GO:0042158">
    <property type="term" value="P:lipoprotein biosynthetic process"/>
    <property type="evidence" value="ECO:0007669"/>
    <property type="project" value="UniProtKB-UniRule"/>
</dbReference>
<comment type="catalytic activity">
    <reaction evidence="7">
        <text>L-cysteinyl-[prolipoprotein] + a 1,2-diacyl-sn-glycero-3-phospho-(1'-sn-glycerol) = an S-1,2-diacyl-sn-glyceryl-L-cysteinyl-[prolipoprotein] + sn-glycerol 1-phosphate + H(+)</text>
        <dbReference type="Rhea" id="RHEA:56712"/>
        <dbReference type="Rhea" id="RHEA-COMP:14679"/>
        <dbReference type="Rhea" id="RHEA-COMP:14680"/>
        <dbReference type="ChEBI" id="CHEBI:15378"/>
        <dbReference type="ChEBI" id="CHEBI:29950"/>
        <dbReference type="ChEBI" id="CHEBI:57685"/>
        <dbReference type="ChEBI" id="CHEBI:64716"/>
        <dbReference type="ChEBI" id="CHEBI:140658"/>
        <dbReference type="EC" id="2.5.1.145"/>
    </reaction>
</comment>
<dbReference type="HAMAP" id="MF_01147">
    <property type="entry name" value="Lgt"/>
    <property type="match status" value="1"/>
</dbReference>
<accession>A0A3A1YQ27</accession>
<evidence type="ECO:0000256" key="5">
    <source>
        <dbReference type="ARBA" id="ARBA00022989"/>
    </source>
</evidence>
<keyword evidence="2 7" id="KW-1003">Cell membrane</keyword>
<comment type="subcellular location">
    <subcellularLocation>
        <location evidence="7">Cell membrane</location>
        <topology evidence="7">Multi-pass membrane protein</topology>
    </subcellularLocation>
</comment>
<feature type="transmembrane region" description="Helical" evidence="7">
    <location>
        <begin position="256"/>
        <end position="280"/>
    </location>
</feature>
<evidence type="ECO:0000256" key="6">
    <source>
        <dbReference type="ARBA" id="ARBA00023136"/>
    </source>
</evidence>
<gene>
    <name evidence="7" type="primary">lgt</name>
    <name evidence="9" type="ORF">CKF58_00820</name>
</gene>
<evidence type="ECO:0000313" key="10">
    <source>
        <dbReference type="Proteomes" id="UP000265916"/>
    </source>
</evidence>
<evidence type="ECO:0000256" key="2">
    <source>
        <dbReference type="ARBA" id="ARBA00022475"/>
    </source>
</evidence>
<keyword evidence="10" id="KW-1185">Reference proteome</keyword>
<comment type="similarity">
    <text evidence="1 7">Belongs to the Lgt family.</text>
</comment>
<feature type="chain" id="PRO_5017284326" description="Phosphatidylglycerol--prolipoprotein diacylglyceryl transferase" evidence="8">
    <location>
        <begin position="22"/>
        <end position="296"/>
    </location>
</feature>
<dbReference type="Pfam" id="PF01790">
    <property type="entry name" value="LGT"/>
    <property type="match status" value="1"/>
</dbReference>
<dbReference type="GO" id="GO:0005886">
    <property type="term" value="C:plasma membrane"/>
    <property type="evidence" value="ECO:0007669"/>
    <property type="project" value="UniProtKB-SubCell"/>
</dbReference>
<evidence type="ECO:0000256" key="1">
    <source>
        <dbReference type="ARBA" id="ARBA00007150"/>
    </source>
</evidence>
<dbReference type="EC" id="2.5.1.145" evidence="7"/>
<keyword evidence="6 7" id="KW-0472">Membrane</keyword>
<dbReference type="RefSeq" id="WP_119530093.1">
    <property type="nucleotide sequence ID" value="NZ_JBHSSP010000009.1"/>
</dbReference>
<name>A0A3A1YQ27_9GAMM</name>
<feature type="binding site" evidence="7">
    <location>
        <position position="166"/>
    </location>
    <ligand>
        <name>a 1,2-diacyl-sn-glycero-3-phospho-(1'-sn-glycerol)</name>
        <dbReference type="ChEBI" id="CHEBI:64716"/>
    </ligand>
</feature>
<feature type="signal peptide" evidence="8">
    <location>
        <begin position="1"/>
        <end position="21"/>
    </location>
</feature>
<sequence length="296" mass="32983">MKILISILLIFAALFSTASYAAIPFPQINPTAFTVFGFNVQWYGICYLIGLGGALLFNYLLLKRDHRTSKTYNAHISAGRFTDIAVNCFLGAIIGGRLGYVLFYDLQAYLADPIQIFMIHKGGMSFHGGFLGVLATLWLQTRKTKDFWTVADLGATVIPFALCVGRIGNFINGELWGRPTDVPWAMEFPSGGYIPRHPSQLYEAALEGLVLFIILVSVRWKQIPRPGLLSGLFVMGYGISRFIIEFFRNPDAQLGYVLGPFTQGQVLSTPMILFGLWLVLSSKHRKVNPVTPQFEN</sequence>
<comment type="pathway">
    <text evidence="7">Protein modification; lipoprotein biosynthesis (diacylglyceryl transfer).</text>
</comment>
<feature type="transmembrane region" description="Helical" evidence="7">
    <location>
        <begin position="147"/>
        <end position="168"/>
    </location>
</feature>
<evidence type="ECO:0000313" key="9">
    <source>
        <dbReference type="EMBL" id="RIY40302.1"/>
    </source>
</evidence>
<dbReference type="Proteomes" id="UP000265916">
    <property type="component" value="Unassembled WGS sequence"/>
</dbReference>
<feature type="transmembrane region" description="Helical" evidence="7">
    <location>
        <begin position="123"/>
        <end position="140"/>
    </location>
</feature>
<keyword evidence="8" id="KW-0732">Signal</keyword>
<evidence type="ECO:0000256" key="4">
    <source>
        <dbReference type="ARBA" id="ARBA00022692"/>
    </source>
</evidence>
<feature type="transmembrane region" description="Helical" evidence="7">
    <location>
        <begin position="201"/>
        <end position="220"/>
    </location>
</feature>
<dbReference type="AlphaFoldDB" id="A0A3A1YQ27"/>
<dbReference type="GO" id="GO:0008961">
    <property type="term" value="F:phosphatidylglycerol-prolipoprotein diacylglyceryl transferase activity"/>
    <property type="evidence" value="ECO:0007669"/>
    <property type="project" value="UniProtKB-UniRule"/>
</dbReference>
<dbReference type="InterPro" id="IPR001640">
    <property type="entry name" value="Lgt"/>
</dbReference>